<proteinExistence type="predicted"/>
<dbReference type="EMBL" id="PRFA01000042">
    <property type="protein sequence ID" value="PWU91708.1"/>
    <property type="molecule type" value="Genomic_DNA"/>
</dbReference>
<gene>
    <name evidence="4" type="ORF">C4B63_42g93</name>
</gene>
<feature type="domain" description="Nudix hydrolase" evidence="3">
    <location>
        <begin position="40"/>
        <end position="191"/>
    </location>
</feature>
<dbReference type="VEuPathDB" id="TriTrypDB:C3747_89g176"/>
<dbReference type="VEuPathDB" id="TriTrypDB:ECC02_000246"/>
<protein>
    <submittedName>
        <fullName evidence="4">Putative RNA decapping enzyme</fullName>
    </submittedName>
</protein>
<dbReference type="VEuPathDB" id="TriTrypDB:Tc_MARK_1884"/>
<comment type="caution">
    <text evidence="4">The sequence shown here is derived from an EMBL/GenBank/DDBJ whole genome shotgun (WGS) entry which is preliminary data.</text>
</comment>
<dbReference type="Gene3D" id="3.90.79.10">
    <property type="entry name" value="Nucleoside Triphosphate Pyrophosphohydrolase"/>
    <property type="match status" value="1"/>
</dbReference>
<feature type="compositionally biased region" description="Basic residues" evidence="2">
    <location>
        <begin position="244"/>
        <end position="257"/>
    </location>
</feature>
<evidence type="ECO:0000256" key="2">
    <source>
        <dbReference type="SAM" id="MobiDB-lite"/>
    </source>
</evidence>
<accession>A0A2V2V9G2</accession>
<dbReference type="InterPro" id="IPR000086">
    <property type="entry name" value="NUDIX_hydrolase_dom"/>
</dbReference>
<dbReference type="SUPFAM" id="SSF55811">
    <property type="entry name" value="Nudix"/>
    <property type="match status" value="1"/>
</dbReference>
<organism evidence="4 5">
    <name type="scientific">Trypanosoma cruzi</name>
    <dbReference type="NCBI Taxonomy" id="5693"/>
    <lineage>
        <taxon>Eukaryota</taxon>
        <taxon>Discoba</taxon>
        <taxon>Euglenozoa</taxon>
        <taxon>Kinetoplastea</taxon>
        <taxon>Metakinetoplastina</taxon>
        <taxon>Trypanosomatida</taxon>
        <taxon>Trypanosomatidae</taxon>
        <taxon>Trypanosoma</taxon>
        <taxon>Schizotrypanum</taxon>
    </lineage>
</organism>
<sequence>MTLTTHDAFSAVAGRHQTQIPVLECTSDDEVVVVAFDGLRYRRSVCVVIMNGRGQFLGCRRCDNRQILQFVQGGAKSHETVQQTAEREVFEEIGLPAKHLRFVAEILPKTVGREVRAAFRYRSKTWRKKDIIGQELYPLLYLAETEVVDLLHFRAVPGLRQEFCEAKWMTLEELMQNCPPSKTAVMANICMAVASFARGGLGNGSELNICGGNAPQLVGIVQGTDVRNEGTAPDRGNTGGGGGHRNRRRRKPRVQQE</sequence>
<evidence type="ECO:0000256" key="1">
    <source>
        <dbReference type="ARBA" id="ARBA00022801"/>
    </source>
</evidence>
<dbReference type="Proteomes" id="UP000246121">
    <property type="component" value="Unassembled WGS sequence"/>
</dbReference>
<evidence type="ECO:0000313" key="5">
    <source>
        <dbReference type="Proteomes" id="UP000246121"/>
    </source>
</evidence>
<dbReference type="VEuPathDB" id="TriTrypDB:TcG_00384"/>
<dbReference type="VEuPathDB" id="TriTrypDB:TcCLB.509965.60"/>
<dbReference type="VEuPathDB" id="TriTrypDB:BCY84_00935"/>
<keyword evidence="1" id="KW-0378">Hydrolase</keyword>
<dbReference type="AlphaFoldDB" id="A0A2V2V9G2"/>
<dbReference type="OrthoDB" id="447842at2759"/>
<dbReference type="VEuPathDB" id="TriTrypDB:TcBrA4_0029820"/>
<evidence type="ECO:0000259" key="3">
    <source>
        <dbReference type="PROSITE" id="PS51462"/>
    </source>
</evidence>
<dbReference type="Pfam" id="PF00293">
    <property type="entry name" value="NUDIX"/>
    <property type="match status" value="1"/>
</dbReference>
<dbReference type="InterPro" id="IPR020084">
    <property type="entry name" value="NUDIX_hydrolase_CS"/>
</dbReference>
<dbReference type="PROSITE" id="PS51462">
    <property type="entry name" value="NUDIX"/>
    <property type="match status" value="1"/>
</dbReference>
<dbReference type="VEuPathDB" id="TriTrypDB:TCDM_01479"/>
<feature type="region of interest" description="Disordered" evidence="2">
    <location>
        <begin position="225"/>
        <end position="257"/>
    </location>
</feature>
<evidence type="ECO:0000313" key="4">
    <source>
        <dbReference type="EMBL" id="PWU91708.1"/>
    </source>
</evidence>
<dbReference type="VEuPathDB" id="TriTrypDB:TcCLB.511499.30"/>
<reference evidence="4 5" key="1">
    <citation type="journal article" date="2018" name="Microb. Genom.">
        <title>Expanding an expanded genome: long-read sequencing of Trypanosoma cruzi.</title>
        <authorList>
            <person name="Berna L."/>
            <person name="Rodriguez M."/>
            <person name="Chiribao M.L."/>
            <person name="Parodi-Talice A."/>
            <person name="Pita S."/>
            <person name="Rijo G."/>
            <person name="Alvarez-Valin F."/>
            <person name="Robello C."/>
        </authorList>
    </citation>
    <scope>NUCLEOTIDE SEQUENCE [LARGE SCALE GENOMIC DNA]</scope>
    <source>
        <strain evidence="4 5">Dm28c</strain>
    </source>
</reference>
<dbReference type="VEuPathDB" id="TriTrypDB:C4B63_42g93"/>
<dbReference type="PROSITE" id="PS00893">
    <property type="entry name" value="NUDIX_BOX"/>
    <property type="match status" value="1"/>
</dbReference>
<dbReference type="PANTHER" id="PTHR23114">
    <property type="entry name" value="M7GPPPN-MRNA HYDROLASE"/>
    <property type="match status" value="1"/>
</dbReference>
<dbReference type="VEuPathDB" id="TriTrypDB:TcYC6_0096180"/>
<dbReference type="VEuPathDB" id="TriTrypDB:TCSYLVIO_003176"/>
<dbReference type="InterPro" id="IPR015797">
    <property type="entry name" value="NUDIX_hydrolase-like_dom_sf"/>
</dbReference>
<dbReference type="PANTHER" id="PTHR23114:SF17">
    <property type="entry name" value="M7GPPPN-MRNA HYDROLASE"/>
    <property type="match status" value="1"/>
</dbReference>
<name>A0A2V2V9G2_TRYCR</name>
<dbReference type="VEuPathDB" id="TriTrypDB:TcCL_NonESM00625"/>
<dbReference type="GO" id="GO:0016787">
    <property type="term" value="F:hydrolase activity"/>
    <property type="evidence" value="ECO:0007669"/>
    <property type="project" value="UniProtKB-KW"/>
</dbReference>
<dbReference type="GO" id="GO:0005737">
    <property type="term" value="C:cytoplasm"/>
    <property type="evidence" value="ECO:0007669"/>
    <property type="project" value="TreeGrafter"/>
</dbReference>
<dbReference type="GO" id="GO:0000290">
    <property type="term" value="P:deadenylation-dependent decapping of nuclear-transcribed mRNA"/>
    <property type="evidence" value="ECO:0007669"/>
    <property type="project" value="TreeGrafter"/>
</dbReference>